<dbReference type="AlphaFoldDB" id="A0A9W6T153"/>
<evidence type="ECO:0000313" key="2">
    <source>
        <dbReference type="Proteomes" id="UP001165063"/>
    </source>
</evidence>
<name>A0A9W6T153_AMBMO</name>
<comment type="caution">
    <text evidence="1">The sequence shown here is derived from an EMBL/GenBank/DDBJ whole genome shotgun (WGS) entry which is preliminary data.</text>
</comment>
<reference evidence="1" key="1">
    <citation type="submission" date="2023-04" db="EMBL/GenBank/DDBJ databases">
        <title>Ambrosiozyma monospora NBRC 1965.</title>
        <authorList>
            <person name="Ichikawa N."/>
            <person name="Sato H."/>
            <person name="Tonouchi N."/>
        </authorList>
    </citation>
    <scope>NUCLEOTIDE SEQUENCE</scope>
    <source>
        <strain evidence="1">NBRC 1965</strain>
    </source>
</reference>
<protein>
    <submittedName>
        <fullName evidence="1">Unnamed protein product</fullName>
    </submittedName>
</protein>
<organism evidence="1 2">
    <name type="scientific">Ambrosiozyma monospora</name>
    <name type="common">Yeast</name>
    <name type="synonym">Endomycopsis monosporus</name>
    <dbReference type="NCBI Taxonomy" id="43982"/>
    <lineage>
        <taxon>Eukaryota</taxon>
        <taxon>Fungi</taxon>
        <taxon>Dikarya</taxon>
        <taxon>Ascomycota</taxon>
        <taxon>Saccharomycotina</taxon>
        <taxon>Pichiomycetes</taxon>
        <taxon>Pichiales</taxon>
        <taxon>Pichiaceae</taxon>
        <taxon>Ambrosiozyma</taxon>
    </lineage>
</organism>
<sequence>MGRKAYYIYLTLTSTTIPSIINLRQIIQDALNQEFEGFTWFFFLLHYDFDRWTAAHIKDKVLMALYVVVVKVV</sequence>
<keyword evidence="2" id="KW-1185">Reference proteome</keyword>
<dbReference type="Proteomes" id="UP001165063">
    <property type="component" value="Unassembled WGS sequence"/>
</dbReference>
<dbReference type="EMBL" id="BSXU01010620">
    <property type="protein sequence ID" value="GME72642.1"/>
    <property type="molecule type" value="Genomic_DNA"/>
</dbReference>
<gene>
    <name evidence="1" type="ORF">Amon01_000934800</name>
</gene>
<accession>A0A9W6T153</accession>
<proteinExistence type="predicted"/>
<evidence type="ECO:0000313" key="1">
    <source>
        <dbReference type="EMBL" id="GME72642.1"/>
    </source>
</evidence>